<dbReference type="RefSeq" id="XP_065644804.1">
    <property type="nucleotide sequence ID" value="XM_065788732.1"/>
</dbReference>
<feature type="signal peptide" evidence="1">
    <location>
        <begin position="1"/>
        <end position="21"/>
    </location>
</feature>
<reference evidence="3" key="2">
    <citation type="submission" date="2025-08" db="UniProtKB">
        <authorList>
            <consortium name="RefSeq"/>
        </authorList>
    </citation>
    <scope>IDENTIFICATION</scope>
</reference>
<name>A0ABM4B7G9_HYDVU</name>
<dbReference type="GeneID" id="105848810"/>
<evidence type="ECO:0000256" key="1">
    <source>
        <dbReference type="SAM" id="SignalP"/>
    </source>
</evidence>
<dbReference type="Proteomes" id="UP001652625">
    <property type="component" value="Chromosome 01"/>
</dbReference>
<sequence>MKLLSLLFLAVIASLLLSCPAKKTYKNKVLNRSFLSSLKSLLPDYFSEKQCQATKQKNETPSAARGDSPIKSFGYPDFNINAKSVSLDPKTSLSVISSFKSPINLGVYDFLIAGKPNELQAFFNCFSDYEVNGFILTENGKWEKNKGTIKIQLSNLIKAPKVTESVFEMIFSLGIDKITKYLDPKAIIGQSLFGNPNVLNNIEKIKEAWRLAKKYLPIPDNLVDKVAEICAKDIPLNKKIKEFFNLLKSAQNTLSDFKKQWKGKDNVNRNSKVLVSLTMYSKPENNVRATYDTGKSAIKLKDIGDAVNIFMTKIA</sequence>
<reference evidence="2" key="1">
    <citation type="submission" date="2025-05" db="UniProtKB">
        <authorList>
            <consortium name="RefSeq"/>
        </authorList>
    </citation>
    <scope>NUCLEOTIDE SEQUENCE [LARGE SCALE GENOMIC DNA]</scope>
</reference>
<keyword evidence="2" id="KW-1185">Reference proteome</keyword>
<accession>A0ABM4B7G9</accession>
<feature type="chain" id="PRO_5046687466" evidence="1">
    <location>
        <begin position="22"/>
        <end position="315"/>
    </location>
</feature>
<evidence type="ECO:0000313" key="2">
    <source>
        <dbReference type="Proteomes" id="UP001652625"/>
    </source>
</evidence>
<protein>
    <submittedName>
        <fullName evidence="3">Uncharacterized protein LOC105848810</fullName>
    </submittedName>
</protein>
<gene>
    <name evidence="3" type="primary">LOC105848810</name>
</gene>
<organism evidence="2 3">
    <name type="scientific">Hydra vulgaris</name>
    <name type="common">Hydra</name>
    <name type="synonym">Hydra attenuata</name>
    <dbReference type="NCBI Taxonomy" id="6087"/>
    <lineage>
        <taxon>Eukaryota</taxon>
        <taxon>Metazoa</taxon>
        <taxon>Cnidaria</taxon>
        <taxon>Hydrozoa</taxon>
        <taxon>Hydroidolina</taxon>
        <taxon>Anthoathecata</taxon>
        <taxon>Aplanulata</taxon>
        <taxon>Hydridae</taxon>
        <taxon>Hydra</taxon>
    </lineage>
</organism>
<keyword evidence="1" id="KW-0732">Signal</keyword>
<proteinExistence type="predicted"/>
<evidence type="ECO:0000313" key="3">
    <source>
        <dbReference type="RefSeq" id="XP_065644804.1"/>
    </source>
</evidence>